<accession>A0A8J6XUK9</accession>
<sequence length="413" mass="45203">MEHPLSRLSIIVFGVLVLVLLLFPGGLMAADVDFHPEISIEGEYTDNVTVQPGDLGESDLISRLRILLPVFREWASGSFEFRYAPAYYWYRDTDYLDSDTHDLSFSLANRRSRKADFNLDVGYNKSVQQAGPESLLSGDLILSEPVDRERAEFSTSYSRRITKRFSWSGALNASEFRYETVPGGDPGSGSEIVDRNQWGASLEFDHDLSEQATLGILLSHSSNELDVTGSEDVDELAVVWTRNLGQPGDRFMLSLGAANRSGEFLPSGAITPIVVEETEFSADASLIKTLQHSSWTLQVSRAPSSGGTATVATTDTIAGATYHFTPGPYWSGSVFGRYVSRDPVGDSIDSTDALAFGTSVEWRPTPKFGYRVGADVTDQSGQFGLEDTTVTRGWLGLVWYPRGVRSASGRSAV</sequence>
<dbReference type="Proteomes" id="UP000648239">
    <property type="component" value="Unassembled WGS sequence"/>
</dbReference>
<proteinExistence type="predicted"/>
<gene>
    <name evidence="1" type="ORF">IFK94_11935</name>
</gene>
<evidence type="ECO:0000313" key="2">
    <source>
        <dbReference type="Proteomes" id="UP000648239"/>
    </source>
</evidence>
<dbReference type="AlphaFoldDB" id="A0A8J6XUK9"/>
<comment type="caution">
    <text evidence="1">The sequence shown here is derived from an EMBL/GenBank/DDBJ whole genome shotgun (WGS) entry which is preliminary data.</text>
</comment>
<evidence type="ECO:0000313" key="1">
    <source>
        <dbReference type="EMBL" id="MBD3868827.1"/>
    </source>
</evidence>
<name>A0A8J6XUK9_9BACT</name>
<dbReference type="EMBL" id="JACXWD010000045">
    <property type="protein sequence ID" value="MBD3868827.1"/>
    <property type="molecule type" value="Genomic_DNA"/>
</dbReference>
<organism evidence="1 2">
    <name type="scientific">Candidatus Polarisedimenticola svalbardensis</name>
    <dbReference type="NCBI Taxonomy" id="2886004"/>
    <lineage>
        <taxon>Bacteria</taxon>
        <taxon>Pseudomonadati</taxon>
        <taxon>Acidobacteriota</taxon>
        <taxon>Candidatus Polarisedimenticolia</taxon>
        <taxon>Candidatus Polarisedimenticolales</taxon>
        <taxon>Candidatus Polarisedimenticolaceae</taxon>
        <taxon>Candidatus Polarisedimenticola</taxon>
    </lineage>
</organism>
<reference evidence="1 2" key="1">
    <citation type="submission" date="2020-08" db="EMBL/GenBank/DDBJ databases">
        <title>Acidobacteriota in marine sediments use diverse sulfur dissimilation pathways.</title>
        <authorList>
            <person name="Wasmund K."/>
        </authorList>
    </citation>
    <scope>NUCLEOTIDE SEQUENCE [LARGE SCALE GENOMIC DNA]</scope>
    <source>
        <strain evidence="1">MAG AM4</strain>
    </source>
</reference>
<dbReference type="SUPFAM" id="SSF56935">
    <property type="entry name" value="Porins"/>
    <property type="match status" value="1"/>
</dbReference>
<protein>
    <submittedName>
        <fullName evidence="1">Outer membrane beta-barrel protein</fullName>
    </submittedName>
</protein>